<dbReference type="AlphaFoldDB" id="A0A210Q3A6"/>
<dbReference type="SUPFAM" id="SSF53335">
    <property type="entry name" value="S-adenosyl-L-methionine-dependent methyltransferases"/>
    <property type="match status" value="1"/>
</dbReference>
<dbReference type="GO" id="GO:0008168">
    <property type="term" value="F:methyltransferase activity"/>
    <property type="evidence" value="ECO:0007669"/>
    <property type="project" value="InterPro"/>
</dbReference>
<gene>
    <name evidence="1" type="ORF">KP79_PYT18811</name>
</gene>
<dbReference type="Gene3D" id="3.40.50.150">
    <property type="entry name" value="Vaccinia Virus protein VP39"/>
    <property type="match status" value="1"/>
</dbReference>
<accession>A0A210Q3A6</accession>
<evidence type="ECO:0000313" key="1">
    <source>
        <dbReference type="EMBL" id="OWF43238.1"/>
    </source>
</evidence>
<evidence type="ECO:0000313" key="2">
    <source>
        <dbReference type="Proteomes" id="UP000242188"/>
    </source>
</evidence>
<dbReference type="InterPro" id="IPR005299">
    <property type="entry name" value="MeTrfase_7"/>
</dbReference>
<dbReference type="InterPro" id="IPR029063">
    <property type="entry name" value="SAM-dependent_MTases_sf"/>
</dbReference>
<dbReference type="EMBL" id="NEDP02005138">
    <property type="protein sequence ID" value="OWF43238.1"/>
    <property type="molecule type" value="Genomic_DNA"/>
</dbReference>
<reference evidence="1 2" key="1">
    <citation type="journal article" date="2017" name="Nat. Ecol. Evol.">
        <title>Scallop genome provides insights into evolution of bilaterian karyotype and development.</title>
        <authorList>
            <person name="Wang S."/>
            <person name="Zhang J."/>
            <person name="Jiao W."/>
            <person name="Li J."/>
            <person name="Xun X."/>
            <person name="Sun Y."/>
            <person name="Guo X."/>
            <person name="Huan P."/>
            <person name="Dong B."/>
            <person name="Zhang L."/>
            <person name="Hu X."/>
            <person name="Sun X."/>
            <person name="Wang J."/>
            <person name="Zhao C."/>
            <person name="Wang Y."/>
            <person name="Wang D."/>
            <person name="Huang X."/>
            <person name="Wang R."/>
            <person name="Lv J."/>
            <person name="Li Y."/>
            <person name="Zhang Z."/>
            <person name="Liu B."/>
            <person name="Lu W."/>
            <person name="Hui Y."/>
            <person name="Liang J."/>
            <person name="Zhou Z."/>
            <person name="Hou R."/>
            <person name="Li X."/>
            <person name="Liu Y."/>
            <person name="Li H."/>
            <person name="Ning X."/>
            <person name="Lin Y."/>
            <person name="Zhao L."/>
            <person name="Xing Q."/>
            <person name="Dou J."/>
            <person name="Li Y."/>
            <person name="Mao J."/>
            <person name="Guo H."/>
            <person name="Dou H."/>
            <person name="Li T."/>
            <person name="Mu C."/>
            <person name="Jiang W."/>
            <person name="Fu Q."/>
            <person name="Fu X."/>
            <person name="Miao Y."/>
            <person name="Liu J."/>
            <person name="Yu Q."/>
            <person name="Li R."/>
            <person name="Liao H."/>
            <person name="Li X."/>
            <person name="Kong Y."/>
            <person name="Jiang Z."/>
            <person name="Chourrout D."/>
            <person name="Li R."/>
            <person name="Bao Z."/>
        </authorList>
    </citation>
    <scope>NUCLEOTIDE SEQUENCE [LARGE SCALE GENOMIC DNA]</scope>
    <source>
        <strain evidence="1 2">PY_sf001</strain>
    </source>
</reference>
<keyword evidence="2" id="KW-1185">Reference proteome</keyword>
<name>A0A210Q3A6_MIZYE</name>
<dbReference type="Pfam" id="PF03492">
    <property type="entry name" value="Methyltransf_7"/>
    <property type="match status" value="1"/>
</dbReference>
<comment type="caution">
    <text evidence="1">The sequence shown here is derived from an EMBL/GenBank/DDBJ whole genome shotgun (WGS) entry which is preliminary data.</text>
</comment>
<sequence>MSSYYPTMKMATSFSDEKDDMYNVHGHMGNISRAAILESLRRILSSRQASKTEHPVNIADYGTADGQASLSLVNEMIDVIQTDLGKEQAIVVYYNDQPMNDFNRLSKVIQGCIMHYDVFR</sequence>
<proteinExistence type="predicted"/>
<protein>
    <submittedName>
        <fullName evidence="1">Uncharacterized protein</fullName>
    </submittedName>
</protein>
<organism evidence="1 2">
    <name type="scientific">Mizuhopecten yessoensis</name>
    <name type="common">Japanese scallop</name>
    <name type="synonym">Patinopecten yessoensis</name>
    <dbReference type="NCBI Taxonomy" id="6573"/>
    <lineage>
        <taxon>Eukaryota</taxon>
        <taxon>Metazoa</taxon>
        <taxon>Spiralia</taxon>
        <taxon>Lophotrochozoa</taxon>
        <taxon>Mollusca</taxon>
        <taxon>Bivalvia</taxon>
        <taxon>Autobranchia</taxon>
        <taxon>Pteriomorphia</taxon>
        <taxon>Pectinida</taxon>
        <taxon>Pectinoidea</taxon>
        <taxon>Pectinidae</taxon>
        <taxon>Mizuhopecten</taxon>
    </lineage>
</organism>
<dbReference type="OrthoDB" id="1890922at2759"/>
<dbReference type="Proteomes" id="UP000242188">
    <property type="component" value="Unassembled WGS sequence"/>
</dbReference>